<feature type="domain" description="NAD-dependent epimerase/dehydratase" evidence="3">
    <location>
        <begin position="17"/>
        <end position="188"/>
    </location>
</feature>
<keyword evidence="5" id="KW-1185">Reference proteome</keyword>
<gene>
    <name evidence="4" type="ORF">OHC33_008245</name>
</gene>
<dbReference type="AlphaFoldDB" id="A0AAN8EHD7"/>
<protein>
    <recommendedName>
        <fullName evidence="3">NAD-dependent epimerase/dehydratase domain-containing protein</fullName>
    </recommendedName>
</protein>
<name>A0AAN8EHD7_9EURO</name>
<dbReference type="GO" id="GO:0016616">
    <property type="term" value="F:oxidoreductase activity, acting on the CH-OH group of donors, NAD or NADP as acceptor"/>
    <property type="evidence" value="ECO:0007669"/>
    <property type="project" value="TreeGrafter"/>
</dbReference>
<dbReference type="InterPro" id="IPR001509">
    <property type="entry name" value="Epimerase_deHydtase"/>
</dbReference>
<evidence type="ECO:0000256" key="1">
    <source>
        <dbReference type="ARBA" id="ARBA00023002"/>
    </source>
</evidence>
<evidence type="ECO:0000313" key="5">
    <source>
        <dbReference type="Proteomes" id="UP001316803"/>
    </source>
</evidence>
<dbReference type="InterPro" id="IPR036291">
    <property type="entry name" value="NAD(P)-bd_dom_sf"/>
</dbReference>
<keyword evidence="1" id="KW-0560">Oxidoreductase</keyword>
<proteinExistence type="inferred from homology"/>
<dbReference type="Gene3D" id="3.40.50.720">
    <property type="entry name" value="NAD(P)-binding Rossmann-like Domain"/>
    <property type="match status" value="1"/>
</dbReference>
<comment type="similarity">
    <text evidence="2">Belongs to the NAD(P)-dependent epimerase/dehydratase family. Dihydroflavonol-4-reductase subfamily.</text>
</comment>
<dbReference type="EMBL" id="JAKLMC020000024">
    <property type="protein sequence ID" value="KAK5950862.1"/>
    <property type="molecule type" value="Genomic_DNA"/>
</dbReference>
<dbReference type="InterPro" id="IPR050425">
    <property type="entry name" value="NAD(P)_dehydrat-like"/>
</dbReference>
<comment type="caution">
    <text evidence="4">The sequence shown here is derived from an EMBL/GenBank/DDBJ whole genome shotgun (WGS) entry which is preliminary data.</text>
</comment>
<dbReference type="Pfam" id="PF01370">
    <property type="entry name" value="Epimerase"/>
    <property type="match status" value="1"/>
</dbReference>
<dbReference type="SUPFAM" id="SSF51735">
    <property type="entry name" value="NAD(P)-binding Rossmann-fold domains"/>
    <property type="match status" value="1"/>
</dbReference>
<evidence type="ECO:0000259" key="3">
    <source>
        <dbReference type="Pfam" id="PF01370"/>
    </source>
</evidence>
<dbReference type="PANTHER" id="PTHR10366">
    <property type="entry name" value="NAD DEPENDENT EPIMERASE/DEHYDRATASE"/>
    <property type="match status" value="1"/>
</dbReference>
<sequence length="332" mass="36049">MANESAADLAIPKRSLILVTGATGHVASNIVEEALSLGYRVRGTVRSKDKAARLEAIFRSDAYSSFIVEDMSAPGAYDAAVQGVDAIIHPSTVTTYDPDPNKVVPATVAGATGILYSALKSSTVKQVVYTSTTPSLHPPNVRYKIGGSTWDDVTTEAAWAPPPYTPERSFLVYKASKAAAERAVWEFVQIRNPHFGVNVVLPCVIFGRIVTSPSLPGQWPIDILNGKMPSDTAPNYMVNMTDVARIHVAAAIDLSVYNQRIMAFGCPFTWDEVIDAVQAAKPAATLPSHNSSQDRDLCEPDNSVGKNLLSKWWRQPMYTDLKETIKQNLEGI</sequence>
<accession>A0AAN8EHD7</accession>
<reference evidence="4 5" key="1">
    <citation type="submission" date="2022-12" db="EMBL/GenBank/DDBJ databases">
        <title>Genomic features and morphological characterization of a novel Knufia sp. strain isolated from spacecraft assembly facility.</title>
        <authorList>
            <person name="Teixeira M."/>
            <person name="Chander A.M."/>
            <person name="Stajich J.E."/>
            <person name="Venkateswaran K."/>
        </authorList>
    </citation>
    <scope>NUCLEOTIDE SEQUENCE [LARGE SCALE GENOMIC DNA]</scope>
    <source>
        <strain evidence="4 5">FJI-L2-BK-P2</strain>
    </source>
</reference>
<evidence type="ECO:0000313" key="4">
    <source>
        <dbReference type="EMBL" id="KAK5950862.1"/>
    </source>
</evidence>
<dbReference type="Proteomes" id="UP001316803">
    <property type="component" value="Unassembled WGS sequence"/>
</dbReference>
<organism evidence="4 5">
    <name type="scientific">Knufia fluminis</name>
    <dbReference type="NCBI Taxonomy" id="191047"/>
    <lineage>
        <taxon>Eukaryota</taxon>
        <taxon>Fungi</taxon>
        <taxon>Dikarya</taxon>
        <taxon>Ascomycota</taxon>
        <taxon>Pezizomycotina</taxon>
        <taxon>Eurotiomycetes</taxon>
        <taxon>Chaetothyriomycetidae</taxon>
        <taxon>Chaetothyriales</taxon>
        <taxon>Trichomeriaceae</taxon>
        <taxon>Knufia</taxon>
    </lineage>
</organism>
<evidence type="ECO:0000256" key="2">
    <source>
        <dbReference type="ARBA" id="ARBA00023445"/>
    </source>
</evidence>
<dbReference type="PANTHER" id="PTHR10366:SF562">
    <property type="entry name" value="ALDEHYDE REDUCTASE II (AFU_ORTHOLOGUE AFUA_1G11360)"/>
    <property type="match status" value="1"/>
</dbReference>